<feature type="transmembrane region" description="Helical" evidence="2">
    <location>
        <begin position="237"/>
        <end position="263"/>
    </location>
</feature>
<proteinExistence type="predicted"/>
<keyword evidence="2" id="KW-1133">Transmembrane helix</keyword>
<evidence type="ECO:0000256" key="1">
    <source>
        <dbReference type="SAM" id="MobiDB-lite"/>
    </source>
</evidence>
<reference evidence="3" key="1">
    <citation type="submission" date="2020-05" db="EMBL/GenBank/DDBJ databases">
        <title>Mycena genomes resolve the evolution of fungal bioluminescence.</title>
        <authorList>
            <person name="Tsai I.J."/>
        </authorList>
    </citation>
    <scope>NUCLEOTIDE SEQUENCE</scope>
    <source>
        <strain evidence="3">CCC161011</strain>
    </source>
</reference>
<dbReference type="AlphaFoldDB" id="A0A8H6YT82"/>
<feature type="transmembrane region" description="Helical" evidence="2">
    <location>
        <begin position="193"/>
        <end position="217"/>
    </location>
</feature>
<feature type="compositionally biased region" description="Polar residues" evidence="1">
    <location>
        <begin position="347"/>
        <end position="362"/>
    </location>
</feature>
<dbReference type="Proteomes" id="UP000620124">
    <property type="component" value="Unassembled WGS sequence"/>
</dbReference>
<feature type="transmembrane region" description="Helical" evidence="2">
    <location>
        <begin position="142"/>
        <end position="173"/>
    </location>
</feature>
<keyword evidence="2" id="KW-0472">Membrane</keyword>
<protein>
    <submittedName>
        <fullName evidence="3">Uncharacterized protein</fullName>
    </submittedName>
</protein>
<feature type="transmembrane region" description="Helical" evidence="2">
    <location>
        <begin position="106"/>
        <end position="130"/>
    </location>
</feature>
<comment type="caution">
    <text evidence="3">The sequence shown here is derived from an EMBL/GenBank/DDBJ whole genome shotgun (WGS) entry which is preliminary data.</text>
</comment>
<dbReference type="OrthoDB" id="3259206at2759"/>
<feature type="transmembrane region" description="Helical" evidence="2">
    <location>
        <begin position="59"/>
        <end position="86"/>
    </location>
</feature>
<evidence type="ECO:0000313" key="4">
    <source>
        <dbReference type="Proteomes" id="UP000620124"/>
    </source>
</evidence>
<evidence type="ECO:0000313" key="3">
    <source>
        <dbReference type="EMBL" id="KAF7364757.1"/>
    </source>
</evidence>
<dbReference type="EMBL" id="JACAZI010000003">
    <property type="protein sequence ID" value="KAF7364757.1"/>
    <property type="molecule type" value="Genomic_DNA"/>
</dbReference>
<sequence>MPSSSRESLEARASGQSVIMYVVFDLVAQTFAFGVYTLLLCLSTRMLLKRGLKTQANRIMLFITLFMYLLSAAYWGYTIVYVANLLRSHIDVPLKSLPNHDKISKWIPLLNAIVMINFVLSDGVVLWRAWVITPPTRKMRKYLWVTMCFVALTAIAVALIIAFRIVAIVQAPIDDLAKDNFGYLESTINVLQVSAGMFSLTSNLTATAVVGVTAWRYRQALRNAFKDDETNTQSDKILALVVEVGSFYCLSTLIVLVASLIRLPLGTIGDLYGPINIHITGAYPPVVILLVSMKRSLSDTAFSDTGKDGRSTALPSLQFASANVSPTTTIGGDPDAIHHQVEKTKPKPNQMSRFSDSSFDRV</sequence>
<feature type="region of interest" description="Disordered" evidence="1">
    <location>
        <begin position="341"/>
        <end position="362"/>
    </location>
</feature>
<name>A0A8H6YT82_9AGAR</name>
<gene>
    <name evidence="3" type="ORF">MVEN_00345600</name>
</gene>
<keyword evidence="4" id="KW-1185">Reference proteome</keyword>
<keyword evidence="2" id="KW-0812">Transmembrane</keyword>
<organism evidence="3 4">
    <name type="scientific">Mycena venus</name>
    <dbReference type="NCBI Taxonomy" id="2733690"/>
    <lineage>
        <taxon>Eukaryota</taxon>
        <taxon>Fungi</taxon>
        <taxon>Dikarya</taxon>
        <taxon>Basidiomycota</taxon>
        <taxon>Agaricomycotina</taxon>
        <taxon>Agaricomycetes</taxon>
        <taxon>Agaricomycetidae</taxon>
        <taxon>Agaricales</taxon>
        <taxon>Marasmiineae</taxon>
        <taxon>Mycenaceae</taxon>
        <taxon>Mycena</taxon>
    </lineage>
</organism>
<feature type="transmembrane region" description="Helical" evidence="2">
    <location>
        <begin position="275"/>
        <end position="293"/>
    </location>
</feature>
<accession>A0A8H6YT82</accession>
<evidence type="ECO:0000256" key="2">
    <source>
        <dbReference type="SAM" id="Phobius"/>
    </source>
</evidence>
<feature type="transmembrane region" description="Helical" evidence="2">
    <location>
        <begin position="18"/>
        <end position="39"/>
    </location>
</feature>